<keyword evidence="2" id="KW-1185">Reference proteome</keyword>
<dbReference type="RefSeq" id="WP_263073316.1">
    <property type="nucleotide sequence ID" value="NZ_JAOUSF010000003.1"/>
</dbReference>
<organism evidence="1 2">
    <name type="scientific">Perspicuibacillus lycopersici</name>
    <dbReference type="NCBI Taxonomy" id="1325689"/>
    <lineage>
        <taxon>Bacteria</taxon>
        <taxon>Bacillati</taxon>
        <taxon>Bacillota</taxon>
        <taxon>Bacilli</taxon>
        <taxon>Bacillales</taxon>
        <taxon>Bacillaceae</taxon>
        <taxon>Perspicuibacillus</taxon>
    </lineage>
</organism>
<dbReference type="Proteomes" id="UP001209318">
    <property type="component" value="Unassembled WGS sequence"/>
</dbReference>
<dbReference type="AlphaFoldDB" id="A0AAE3LMZ1"/>
<reference evidence="1" key="1">
    <citation type="submission" date="2022-10" db="EMBL/GenBank/DDBJ databases">
        <title>Description of Fervidibacillus gen. nov. in the family Fervidibacillaceae fam. nov. with two species, Fervidibacillus albus sp. nov., and Fervidibacillus halotolerans sp. nov., isolated from tidal flat sediments.</title>
        <authorList>
            <person name="Kwon K.K."/>
            <person name="Yang S.-H."/>
        </authorList>
    </citation>
    <scope>NUCLEOTIDE SEQUENCE</scope>
    <source>
        <strain evidence="1">JCM 19140</strain>
    </source>
</reference>
<evidence type="ECO:0000313" key="2">
    <source>
        <dbReference type="Proteomes" id="UP001209318"/>
    </source>
</evidence>
<proteinExistence type="predicted"/>
<protein>
    <submittedName>
        <fullName evidence="1">Uncharacterized protein</fullName>
    </submittedName>
</protein>
<sequence length="1021" mass="113950">MGYTNDGNQIIRIDNNKALKEKIEILTTQQNKKSVVLEHGVSVIDADVNGPLDLEIYGRTLVSLGNSILEQTKKFVLGQRGYKVKFIDGTLYSEVTKFQPPSLNTVANFIGKVLGSTIENPHILKNRGSSTTLITPTDTSAVEYGYGAIQSIDGTTIEASGNVNGAIAQQLISFNIIAEIERKIGTVPKSTTLEKIQWVQDNVERIILSWYGFGSSPNGNKANLKSFRVDNNSWHNYTPSHTNSNTTRLGYPIVNSDLRLFISTDGFINFLAYAEPSDGTTPSAINTDYVELQIELKPTCEFYRPSIIRVANFEGKQRLSTIENPHMAKNAPSGTTELSTPSSTALIEQDGTGYKQISSPDSQYLTVQRTGVGDIAQTVFSFNIIEEIERQIGKIPKVTLVEKIQWAKENTARVTCIWDGYGRSAGGFKATLAAYNFDYSSWDGLIQHTNSSVYTLSRGLNISSISRVDSNGFVHFIAYAEPSDGVTPSTIYTDYVELEIELKPNDDLYHPKVPLYEVLDDEYTKILVEWDENEVIKRYPSVQGMQHLQNPYVMVEGENLIPPFTDSRWSVHGNAKLISPYEIELNPTSLYNVSLLKLPMIKNRTYYFDKGDTTEGSQFRIEIKDSSGNNLLVIGSSSYFTVPSNAYEMLMKFQNNISGQSFIGRNPMLTIGDQPKPFVPYNPSYLYATTKLGQIGAYKDVLFKEDGKWKVQKYIEKNNELDGTLEWYLNVDYNGFKRFAVSNYSSASSNNSKSRVIDYKGRSLIMNPNVDAVDSFYLQTSNGYLYVTALDSETGFPESGYSPSTSDIQRYFNGWKYVDGQTWQSVTGNGQTATAQQALVTKPTDYVPYKLSYVLANPVVEEVQVEGDLTVNGLTQVEVGSGVVVREKVTPVLYSGNYFINEKNLAQSMLKNRLMKFLKVFKGQVDDTPNWTFGPTNANGAEKGTLVESKFDSTAEYTVTYLVLDRDSFTVNATEVKAFYDSSLKSVIDSLVVEQADTKTEQTILSKQIYDMLVRLKALEG</sequence>
<dbReference type="EMBL" id="JAOUSF010000003">
    <property type="protein sequence ID" value="MCU9614080.1"/>
    <property type="molecule type" value="Genomic_DNA"/>
</dbReference>
<name>A0AAE3LMZ1_9BACI</name>
<accession>A0AAE3LMZ1</accession>
<evidence type="ECO:0000313" key="1">
    <source>
        <dbReference type="EMBL" id="MCU9614080.1"/>
    </source>
</evidence>
<gene>
    <name evidence="1" type="ORF">OEV98_10965</name>
</gene>
<comment type="caution">
    <text evidence="1">The sequence shown here is derived from an EMBL/GenBank/DDBJ whole genome shotgun (WGS) entry which is preliminary data.</text>
</comment>